<feature type="domain" description="DUF7583" evidence="2">
    <location>
        <begin position="296"/>
        <end position="396"/>
    </location>
</feature>
<dbReference type="InterPro" id="IPR056007">
    <property type="entry name" value="DUF7585"/>
</dbReference>
<evidence type="ECO:0000259" key="3">
    <source>
        <dbReference type="Pfam" id="PF24488"/>
    </source>
</evidence>
<dbReference type="Pfam" id="PF24488">
    <property type="entry name" value="DUF7584"/>
    <property type="match status" value="1"/>
</dbReference>
<dbReference type="InterPro" id="IPR056006">
    <property type="entry name" value="DUF7584"/>
</dbReference>
<dbReference type="Pfam" id="PF24490">
    <property type="entry name" value="DUF7585"/>
    <property type="match status" value="1"/>
</dbReference>
<evidence type="ECO:0000259" key="2">
    <source>
        <dbReference type="Pfam" id="PF24486"/>
    </source>
</evidence>
<evidence type="ECO:0000313" key="6">
    <source>
        <dbReference type="Proteomes" id="UP000035682"/>
    </source>
</evidence>
<dbReference type="RefSeq" id="XP_024499217.1">
    <property type="nucleotide sequence ID" value="XM_024652474.1"/>
</dbReference>
<dbReference type="CTD" id="36384818"/>
<dbReference type="Proteomes" id="UP000035682">
    <property type="component" value="Unplaced"/>
</dbReference>
<keyword evidence="1" id="KW-0472">Membrane</keyword>
<feature type="domain" description="DUF7585" evidence="4">
    <location>
        <begin position="8"/>
        <end position="170"/>
    </location>
</feature>
<dbReference type="WormBase" id="SRAE_X000174700">
    <property type="protein sequence ID" value="SRP11856"/>
    <property type="gene ID" value="WBGene00267324"/>
</dbReference>
<evidence type="ECO:0000313" key="8">
    <source>
        <dbReference type="WormBase" id="SRAE_X000174700"/>
    </source>
</evidence>
<reference evidence="7" key="3">
    <citation type="submission" date="2020-12" db="UniProtKB">
        <authorList>
            <consortium name="WormBaseParasite"/>
        </authorList>
    </citation>
    <scope>IDENTIFICATION</scope>
</reference>
<dbReference type="GeneID" id="36384818"/>
<dbReference type="WBParaSite" id="SRAE_X000174700.1">
    <property type="protein sequence ID" value="SRAE_X000174700.1"/>
    <property type="gene ID" value="WBGene00267324"/>
</dbReference>
<evidence type="ECO:0000259" key="4">
    <source>
        <dbReference type="Pfam" id="PF24490"/>
    </source>
</evidence>
<proteinExistence type="predicted"/>
<organism evidence="5">
    <name type="scientific">Strongyloides ratti</name>
    <name type="common">Parasitic roundworm</name>
    <dbReference type="NCBI Taxonomy" id="34506"/>
    <lineage>
        <taxon>Eukaryota</taxon>
        <taxon>Metazoa</taxon>
        <taxon>Ecdysozoa</taxon>
        <taxon>Nematoda</taxon>
        <taxon>Chromadorea</taxon>
        <taxon>Rhabditida</taxon>
        <taxon>Tylenchina</taxon>
        <taxon>Panagrolaimomorpha</taxon>
        <taxon>Strongyloidoidea</taxon>
        <taxon>Strongyloididae</taxon>
        <taxon>Strongyloides</taxon>
    </lineage>
</organism>
<keyword evidence="1" id="KW-1133">Transmembrane helix</keyword>
<evidence type="ECO:0000313" key="7">
    <source>
        <dbReference type="WBParaSite" id="SRAE_X000174700.1"/>
    </source>
</evidence>
<feature type="transmembrane region" description="Helical" evidence="1">
    <location>
        <begin position="427"/>
        <end position="449"/>
    </location>
</feature>
<accession>A0A090MPH0</accession>
<dbReference type="EMBL" id="LN609396">
    <property type="protein sequence ID" value="CEF60007.1"/>
    <property type="molecule type" value="Genomic_DNA"/>
</dbReference>
<keyword evidence="1" id="KW-0812">Transmembrane</keyword>
<keyword evidence="6" id="KW-1185">Reference proteome</keyword>
<name>A0A090MPH0_STRRB</name>
<dbReference type="Pfam" id="PF24486">
    <property type="entry name" value="DUF7583"/>
    <property type="match status" value="1"/>
</dbReference>
<feature type="domain" description="DUF7584" evidence="3">
    <location>
        <begin position="181"/>
        <end position="295"/>
    </location>
</feature>
<dbReference type="InterPro" id="IPR056005">
    <property type="entry name" value="DUF7583"/>
</dbReference>
<protein>
    <submittedName>
        <fullName evidence="5 7">Uncharacterized protein</fullName>
    </submittedName>
</protein>
<reference evidence="5" key="1">
    <citation type="submission" date="2014-09" db="EMBL/GenBank/DDBJ databases">
        <authorList>
            <person name="Aslett A.Martin."/>
        </authorList>
    </citation>
    <scope>NUCLEOTIDE SEQUENCE</scope>
    <source>
        <strain evidence="5">ED321 Heterogonic</strain>
    </source>
</reference>
<evidence type="ECO:0000313" key="5">
    <source>
        <dbReference type="EMBL" id="CEF60007.1"/>
    </source>
</evidence>
<evidence type="ECO:0000256" key="1">
    <source>
        <dbReference type="SAM" id="Phobius"/>
    </source>
</evidence>
<gene>
    <name evidence="5 7 8" type="ORF">SRAE_X000174700</name>
</gene>
<dbReference type="AlphaFoldDB" id="A0A090MPH0"/>
<sequence>MFADPAKKFPLQYTVSSNRSDIVLVKCPNNNYQHNDKDDIFYSESKQNFMSNKAVFKNLTTEWFAVFNNKSDSNIILVNCGILRLKKSLYISVNWTANVTWSKDLSSSNHDNFLNVSEKITFWNKNNKLFIKNKNGLVSKFTKSKNISFYKGDRIYKFRRPNDYSEIEEPQTVYDVAHVFPKIDIKVDEKRKIILENNKLTKIIKNNKSETFSIELLIEGDGYRNIQFYKNENVEISIINIFYNGTQIFSPYALSLNNTVTIDYYGFISVRYYCDICLNITSATYGKTIIKDFYFGPEEKDHVESFPDITISKEEIKHKKPTCFLNHHSLYRLYEIKFENFSVNINGIALNKSGEIDEFSLYNNSIIFTNRSYNGILECVYNIFDKVTFTTKVTFKTPSSYNETREPVYIRPYVMTAIERTNQKVNYLVKVLVLPFLLFMAILSFIAFLRCQYVETKRENEKLRKEKRLREIREHRRKNDGGLLAHMKPKISYQEYLRTKDMTGQTMTKK</sequence>
<reference evidence="6" key="2">
    <citation type="submission" date="2014-09" db="EMBL/GenBank/DDBJ databases">
        <authorList>
            <person name="Martin A.A."/>
        </authorList>
    </citation>
    <scope>NUCLEOTIDE SEQUENCE</scope>
    <source>
        <strain evidence="6">ED321</strain>
    </source>
</reference>